<protein>
    <submittedName>
        <fullName evidence="1">Uncharacterized protein</fullName>
    </submittedName>
</protein>
<organism evidence="1 2">
    <name type="scientific">Phlebia brevispora</name>
    <dbReference type="NCBI Taxonomy" id="194682"/>
    <lineage>
        <taxon>Eukaryota</taxon>
        <taxon>Fungi</taxon>
        <taxon>Dikarya</taxon>
        <taxon>Basidiomycota</taxon>
        <taxon>Agaricomycotina</taxon>
        <taxon>Agaricomycetes</taxon>
        <taxon>Polyporales</taxon>
        <taxon>Meruliaceae</taxon>
        <taxon>Phlebia</taxon>
    </lineage>
</organism>
<accession>A0ACC1TFJ3</accession>
<evidence type="ECO:0000313" key="1">
    <source>
        <dbReference type="EMBL" id="KAJ3559806.1"/>
    </source>
</evidence>
<keyword evidence="2" id="KW-1185">Reference proteome</keyword>
<evidence type="ECO:0000313" key="2">
    <source>
        <dbReference type="Proteomes" id="UP001148662"/>
    </source>
</evidence>
<name>A0ACC1TFJ3_9APHY</name>
<proteinExistence type="predicted"/>
<gene>
    <name evidence="1" type="ORF">NM688_g111</name>
</gene>
<comment type="caution">
    <text evidence="1">The sequence shown here is derived from an EMBL/GenBank/DDBJ whole genome shotgun (WGS) entry which is preliminary data.</text>
</comment>
<dbReference type="Proteomes" id="UP001148662">
    <property type="component" value="Unassembled WGS sequence"/>
</dbReference>
<reference evidence="1" key="1">
    <citation type="submission" date="2022-07" db="EMBL/GenBank/DDBJ databases">
        <title>Genome Sequence of Phlebia brevispora.</title>
        <authorList>
            <person name="Buettner E."/>
        </authorList>
    </citation>
    <scope>NUCLEOTIDE SEQUENCE</scope>
    <source>
        <strain evidence="1">MPL23</strain>
    </source>
</reference>
<sequence length="319" mass="36231">MDLPRCYIPQQVQSSKTSPLCGRPPFQSGSSSFVPSLCPPSSQDQPQPSSPLSPFPSAEYKQLTLASPPSSLTSSRQIRQGTTSKPPVLQRSPTQQFAEIRPKAESDDSPRIIHQARSIERQEGEDEIPATCDFVRKLYRLLEDQSLSHILCWGPEGDFFIIKDVNTFTTNILPRTFKHSNFASFVRQLNKYDFHKIKSSDDNPFGENSWLFRHRDFRAGGLDALENIKRKVPGSRRDSQPMSPVLPANREALVDLQARIQRMAQQQGEMTMQIQNMETEYVSVLDEMINLQRSLQQQDGTMRELVQFALQQFQTDGAL</sequence>
<dbReference type="EMBL" id="JANHOG010000008">
    <property type="protein sequence ID" value="KAJ3559806.1"/>
    <property type="molecule type" value="Genomic_DNA"/>
</dbReference>